<dbReference type="Pfam" id="PF12697">
    <property type="entry name" value="Abhydrolase_6"/>
    <property type="match status" value="1"/>
</dbReference>
<gene>
    <name evidence="2" type="ORF">C0039_07470</name>
</gene>
<evidence type="ECO:0000313" key="3">
    <source>
        <dbReference type="Proteomes" id="UP000235005"/>
    </source>
</evidence>
<dbReference type="AlphaFoldDB" id="A0A2N5X4E5"/>
<keyword evidence="2" id="KW-0378">Hydrolase</keyword>
<evidence type="ECO:0000313" key="2">
    <source>
        <dbReference type="EMBL" id="PLW69364.1"/>
    </source>
</evidence>
<organism evidence="2 3">
    <name type="scientific">Pseudohalioglobus lutimaris</name>
    <dbReference type="NCBI Taxonomy" id="1737061"/>
    <lineage>
        <taxon>Bacteria</taxon>
        <taxon>Pseudomonadati</taxon>
        <taxon>Pseudomonadota</taxon>
        <taxon>Gammaproteobacteria</taxon>
        <taxon>Cellvibrionales</taxon>
        <taxon>Halieaceae</taxon>
        <taxon>Pseudohalioglobus</taxon>
    </lineage>
</organism>
<dbReference type="InterPro" id="IPR000073">
    <property type="entry name" value="AB_hydrolase_1"/>
</dbReference>
<dbReference type="PANTHER" id="PTHR43194:SF2">
    <property type="entry name" value="PEROXISOMAL MEMBRANE PROTEIN LPX1"/>
    <property type="match status" value="1"/>
</dbReference>
<proteinExistence type="predicted"/>
<keyword evidence="3" id="KW-1185">Reference proteome</keyword>
<accession>A0A2N5X4E5</accession>
<dbReference type="GO" id="GO:0016787">
    <property type="term" value="F:hydrolase activity"/>
    <property type="evidence" value="ECO:0007669"/>
    <property type="project" value="UniProtKB-KW"/>
</dbReference>
<dbReference type="InterPro" id="IPR029058">
    <property type="entry name" value="AB_hydrolase_fold"/>
</dbReference>
<feature type="domain" description="AB hydrolase-1" evidence="1">
    <location>
        <begin position="29"/>
        <end position="266"/>
    </location>
</feature>
<dbReference type="SUPFAM" id="SSF53474">
    <property type="entry name" value="alpha/beta-Hydrolases"/>
    <property type="match status" value="1"/>
</dbReference>
<dbReference type="InterPro" id="IPR050228">
    <property type="entry name" value="Carboxylesterase_BioH"/>
</dbReference>
<comment type="caution">
    <text evidence="2">The sequence shown here is derived from an EMBL/GenBank/DDBJ whole genome shotgun (WGS) entry which is preliminary data.</text>
</comment>
<dbReference type="PANTHER" id="PTHR43194">
    <property type="entry name" value="HYDROLASE ALPHA/BETA FOLD FAMILY"/>
    <property type="match status" value="1"/>
</dbReference>
<dbReference type="RefSeq" id="WP_101517721.1">
    <property type="nucleotide sequence ID" value="NZ_PKUS01000007.1"/>
</dbReference>
<reference evidence="2 3" key="1">
    <citation type="submission" date="2018-01" db="EMBL/GenBank/DDBJ databases">
        <title>The draft genome sequence of Halioglobus lutimaris HF004.</title>
        <authorList>
            <person name="Du Z.-J."/>
            <person name="Shi M.-J."/>
        </authorList>
    </citation>
    <scope>NUCLEOTIDE SEQUENCE [LARGE SCALE GENOMIC DNA]</scope>
    <source>
        <strain evidence="2 3">HF004</strain>
    </source>
</reference>
<dbReference type="Proteomes" id="UP000235005">
    <property type="component" value="Unassembled WGS sequence"/>
</dbReference>
<dbReference type="OrthoDB" id="5380819at2"/>
<sequence length="277" mass="30612">MQPTCFEFTGEDGITLKADAYGDRNNPPVILSHGGGQTRHSWGGTASELASRGWYAVAYDHRGHGESEWSEEGLYDLAHFSLDMACLARSFDEPPVIVGASLGGIAAMLGAGEIHQEMFKAIVLVDVTPSLNLDGVQRIFDFMNEHIERGFGSLEEAADAVALYTGRPRRDDASGMRKNLREKDGRFYWHWDPKFFAQSEDSPEKPTRVIAAARAITLPVLLIRGRASDVVTEAEVQEFLELIPHASYVDVEKARHMVAGDRNDIFTEAVLGFLETL</sequence>
<evidence type="ECO:0000259" key="1">
    <source>
        <dbReference type="Pfam" id="PF12697"/>
    </source>
</evidence>
<name>A0A2N5X4E5_9GAMM</name>
<dbReference type="Gene3D" id="3.40.50.1820">
    <property type="entry name" value="alpha/beta hydrolase"/>
    <property type="match status" value="1"/>
</dbReference>
<dbReference type="EMBL" id="PKUS01000007">
    <property type="protein sequence ID" value="PLW69364.1"/>
    <property type="molecule type" value="Genomic_DNA"/>
</dbReference>
<protein>
    <submittedName>
        <fullName evidence="2">Alpha/beta hydrolase</fullName>
    </submittedName>
</protein>